<evidence type="ECO:0000313" key="23">
    <source>
        <dbReference type="EMBL" id="KXB58000.1"/>
    </source>
</evidence>
<dbReference type="InterPro" id="IPR050065">
    <property type="entry name" value="GlmU-like"/>
</dbReference>
<feature type="binding site" evidence="20">
    <location>
        <position position="156"/>
    </location>
    <ligand>
        <name>UDP-N-acetyl-alpha-D-glucosamine</name>
        <dbReference type="ChEBI" id="CHEBI:57705"/>
    </ligand>
</feature>
<dbReference type="PROSITE" id="PS00101">
    <property type="entry name" value="HEXAPEP_TRANSFERASES"/>
    <property type="match status" value="1"/>
</dbReference>
<dbReference type="EC" id="2.3.1.157" evidence="20"/>
<dbReference type="Pfam" id="PF00483">
    <property type="entry name" value="NTP_transferase"/>
    <property type="match status" value="1"/>
</dbReference>
<keyword evidence="13 20" id="KW-0573">Peptidoglycan synthesis</keyword>
<evidence type="ECO:0000256" key="6">
    <source>
        <dbReference type="ARBA" id="ARBA00022490"/>
    </source>
</evidence>
<evidence type="ECO:0000256" key="3">
    <source>
        <dbReference type="ARBA" id="ARBA00005208"/>
    </source>
</evidence>
<feature type="binding site" evidence="20">
    <location>
        <position position="74"/>
    </location>
    <ligand>
        <name>UDP-N-acetyl-alpha-D-glucosamine</name>
        <dbReference type="ChEBI" id="CHEBI:57705"/>
    </ligand>
</feature>
<feature type="binding site" evidence="20">
    <location>
        <position position="141"/>
    </location>
    <ligand>
        <name>UDP-N-acetyl-alpha-D-glucosamine</name>
        <dbReference type="ChEBI" id="CHEBI:57705"/>
    </ligand>
</feature>
<feature type="binding site" evidence="20">
    <location>
        <position position="104"/>
    </location>
    <ligand>
        <name>Mg(2+)</name>
        <dbReference type="ChEBI" id="CHEBI:18420"/>
    </ligand>
</feature>
<comment type="similarity">
    <text evidence="4 20">In the C-terminal section; belongs to the transferase hexapeptide repeat family.</text>
</comment>
<protein>
    <recommendedName>
        <fullName evidence="20">Bifunctional protein GlmU</fullName>
    </recommendedName>
    <domain>
        <recommendedName>
            <fullName evidence="20">UDP-N-acetylglucosamine pyrophosphorylase</fullName>
            <ecNumber evidence="20">2.7.7.23</ecNumber>
        </recommendedName>
        <alternativeName>
            <fullName evidence="20">N-acetylglucosamine-1-phosphate uridyltransferase</fullName>
        </alternativeName>
    </domain>
    <domain>
        <recommendedName>
            <fullName evidence="20">Glucosamine-1-phosphate N-acetyltransferase</fullName>
            <ecNumber evidence="20">2.3.1.157</ecNumber>
        </recommendedName>
    </domain>
</protein>
<feature type="domain" description="Nucleotidyl transferase" evidence="21">
    <location>
        <begin position="7"/>
        <end position="215"/>
    </location>
</feature>
<dbReference type="Gene3D" id="3.90.550.10">
    <property type="entry name" value="Spore Coat Polysaccharide Biosynthesis Protein SpsA, Chain A"/>
    <property type="match status" value="1"/>
</dbReference>
<dbReference type="InterPro" id="IPR005835">
    <property type="entry name" value="NTP_transferase_dom"/>
</dbReference>
<comment type="caution">
    <text evidence="20">Lacks conserved residue(s) required for the propagation of feature annotation.</text>
</comment>
<keyword evidence="12 20" id="KW-0133">Cell shape</keyword>
<comment type="pathway">
    <text evidence="20">Bacterial outer membrane biogenesis; LPS lipid A biosynthesis.</text>
</comment>
<dbReference type="SUPFAM" id="SSF53448">
    <property type="entry name" value="Nucleotide-diphospho-sugar transferases"/>
    <property type="match status" value="1"/>
</dbReference>
<comment type="cofactor">
    <cofactor evidence="20">
        <name>Mg(2+)</name>
        <dbReference type="ChEBI" id="CHEBI:18420"/>
    </cofactor>
    <text evidence="20">Binds 1 Mg(2+) ion per subunit.</text>
</comment>
<evidence type="ECO:0000256" key="19">
    <source>
        <dbReference type="ARBA" id="ARBA00049628"/>
    </source>
</evidence>
<feature type="region of interest" description="N-acetyltransferase" evidence="20">
    <location>
        <begin position="253"/>
        <end position="463"/>
    </location>
</feature>
<dbReference type="NCBIfam" id="NF010934">
    <property type="entry name" value="PRK14354.1"/>
    <property type="match status" value="1"/>
</dbReference>
<evidence type="ECO:0000256" key="17">
    <source>
        <dbReference type="ARBA" id="ARBA00048247"/>
    </source>
</evidence>
<feature type="binding site" evidence="20">
    <location>
        <begin position="102"/>
        <end position="104"/>
    </location>
    <ligand>
        <name>UDP-N-acetyl-alpha-D-glucosamine</name>
        <dbReference type="ChEBI" id="CHEBI:57705"/>
    </ligand>
</feature>
<feature type="binding site" evidence="20">
    <location>
        <position position="441"/>
    </location>
    <ligand>
        <name>acetyl-CoA</name>
        <dbReference type="ChEBI" id="CHEBI:57288"/>
    </ligand>
</feature>
<feature type="binding site" evidence="20">
    <location>
        <begin position="387"/>
        <end position="388"/>
    </location>
    <ligand>
        <name>acetyl-CoA</name>
        <dbReference type="ChEBI" id="CHEBI:57288"/>
    </ligand>
</feature>
<feature type="region of interest" description="Linker" evidence="20">
    <location>
        <begin position="232"/>
        <end position="252"/>
    </location>
</feature>
<feature type="region of interest" description="Pyrophosphorylase" evidence="20">
    <location>
        <begin position="1"/>
        <end position="231"/>
    </location>
</feature>
<dbReference type="HAMAP" id="MF_01631">
    <property type="entry name" value="GlmU"/>
    <property type="match status" value="1"/>
</dbReference>
<comment type="subunit">
    <text evidence="20">Homotrimer.</text>
</comment>
<comment type="similarity">
    <text evidence="5 20">In the N-terminal section; belongs to the N-acetylglucosamine-1-phosphate uridyltransferase family.</text>
</comment>
<dbReference type="SUPFAM" id="SSF51161">
    <property type="entry name" value="Trimeric LpxA-like enzymes"/>
    <property type="match status" value="1"/>
</dbReference>
<dbReference type="CDD" id="cd02540">
    <property type="entry name" value="GT2_GlmU_N_bac"/>
    <property type="match status" value="1"/>
</dbReference>
<feature type="binding site" evidence="20">
    <location>
        <begin position="10"/>
        <end position="13"/>
    </location>
    <ligand>
        <name>UDP-N-acetyl-alpha-D-glucosamine</name>
        <dbReference type="ChEBI" id="CHEBI:57705"/>
    </ligand>
</feature>
<evidence type="ECO:0000256" key="18">
    <source>
        <dbReference type="ARBA" id="ARBA00048493"/>
    </source>
</evidence>
<feature type="binding site" evidence="20">
    <location>
        <position position="334"/>
    </location>
    <ligand>
        <name>UDP-N-acetyl-alpha-D-glucosamine</name>
        <dbReference type="ChEBI" id="CHEBI:57705"/>
    </ligand>
</feature>
<dbReference type="InterPro" id="IPR005882">
    <property type="entry name" value="Bifunctional_GlmU"/>
</dbReference>
<name>A0ABR5TP91_9BACL</name>
<feature type="binding site" evidence="20">
    <location>
        <position position="378"/>
    </location>
    <ligand>
        <name>UDP-N-acetyl-alpha-D-glucosamine</name>
        <dbReference type="ChEBI" id="CHEBI:57705"/>
    </ligand>
</feature>
<comment type="caution">
    <text evidence="23">The sequence shown here is derived from an EMBL/GenBank/DDBJ whole genome shotgun (WGS) entry which is preliminary data.</text>
</comment>
<evidence type="ECO:0000256" key="20">
    <source>
        <dbReference type="HAMAP-Rule" id="MF_01631"/>
    </source>
</evidence>
<feature type="binding site" evidence="20">
    <location>
        <position position="171"/>
    </location>
    <ligand>
        <name>UDP-N-acetyl-alpha-D-glucosamine</name>
        <dbReference type="ChEBI" id="CHEBI:57705"/>
    </ligand>
</feature>
<dbReference type="InterPro" id="IPR011004">
    <property type="entry name" value="Trimer_LpxA-like_sf"/>
</dbReference>
<evidence type="ECO:0000256" key="8">
    <source>
        <dbReference type="ARBA" id="ARBA00022695"/>
    </source>
</evidence>
<comment type="catalytic activity">
    <reaction evidence="17 20">
        <text>alpha-D-glucosamine 1-phosphate + acetyl-CoA = N-acetyl-alpha-D-glucosamine 1-phosphate + CoA + H(+)</text>
        <dbReference type="Rhea" id="RHEA:13725"/>
        <dbReference type="ChEBI" id="CHEBI:15378"/>
        <dbReference type="ChEBI" id="CHEBI:57287"/>
        <dbReference type="ChEBI" id="CHEBI:57288"/>
        <dbReference type="ChEBI" id="CHEBI:57776"/>
        <dbReference type="ChEBI" id="CHEBI:58516"/>
        <dbReference type="EC" id="2.3.1.157"/>
    </reaction>
</comment>
<dbReference type="CDD" id="cd03353">
    <property type="entry name" value="LbH_GlmU_C"/>
    <property type="match status" value="1"/>
</dbReference>
<dbReference type="InterPro" id="IPR038009">
    <property type="entry name" value="GlmU_C_LbH"/>
</dbReference>
<evidence type="ECO:0000256" key="12">
    <source>
        <dbReference type="ARBA" id="ARBA00022960"/>
    </source>
</evidence>
<accession>A0ABR5TP91</accession>
<feature type="binding site" evidence="20">
    <location>
        <position position="424"/>
    </location>
    <ligand>
        <name>acetyl-CoA</name>
        <dbReference type="ChEBI" id="CHEBI:57288"/>
    </ligand>
</feature>
<dbReference type="InterPro" id="IPR056729">
    <property type="entry name" value="GMPPB_C"/>
</dbReference>
<proteinExistence type="inferred from homology"/>
<comment type="pathway">
    <text evidence="3 20">Nucleotide-sugar biosynthesis; UDP-N-acetyl-alpha-D-glucosamine biosynthesis; UDP-N-acetyl-alpha-D-glucosamine from N-acetyl-alpha-D-glucosamine 1-phosphate: step 1/1.</text>
</comment>
<comment type="pathway">
    <text evidence="2 20">Nucleotide-sugar biosynthesis; UDP-N-acetyl-alpha-D-glucosamine biosynthesis; N-acetyl-alpha-D-glucosamine 1-phosphate from alpha-D-glucosamine 6-phosphate (route II): step 2/2.</text>
</comment>
<keyword evidence="7 20" id="KW-0808">Transferase</keyword>
<evidence type="ECO:0000256" key="7">
    <source>
        <dbReference type="ARBA" id="ARBA00022679"/>
    </source>
</evidence>
<evidence type="ECO:0000256" key="16">
    <source>
        <dbReference type="ARBA" id="ARBA00023316"/>
    </source>
</evidence>
<dbReference type="Proteomes" id="UP000070467">
    <property type="component" value="Unassembled WGS sequence"/>
</dbReference>
<dbReference type="PANTHER" id="PTHR43584:SF3">
    <property type="entry name" value="BIFUNCTIONAL PROTEIN GLMU"/>
    <property type="match status" value="1"/>
</dbReference>
<dbReference type="EMBL" id="LSDB01000023">
    <property type="protein sequence ID" value="KXB58000.1"/>
    <property type="molecule type" value="Genomic_DNA"/>
</dbReference>
<evidence type="ECO:0000256" key="9">
    <source>
        <dbReference type="ARBA" id="ARBA00022723"/>
    </source>
</evidence>
<feature type="binding site" evidence="20">
    <location>
        <position position="352"/>
    </location>
    <ligand>
        <name>UDP-N-acetyl-alpha-D-glucosamine</name>
        <dbReference type="ChEBI" id="CHEBI:57705"/>
    </ligand>
</feature>
<evidence type="ECO:0000256" key="1">
    <source>
        <dbReference type="ARBA" id="ARBA00004496"/>
    </source>
</evidence>
<keyword evidence="10 20" id="KW-0677">Repeat</keyword>
<dbReference type="Gene3D" id="2.160.10.10">
    <property type="entry name" value="Hexapeptide repeat proteins"/>
    <property type="match status" value="1"/>
</dbReference>
<feature type="active site" description="Proton acceptor" evidence="20">
    <location>
        <position position="364"/>
    </location>
</feature>
<evidence type="ECO:0000256" key="4">
    <source>
        <dbReference type="ARBA" id="ARBA00007707"/>
    </source>
</evidence>
<evidence type="ECO:0000259" key="21">
    <source>
        <dbReference type="Pfam" id="PF00483"/>
    </source>
</evidence>
<evidence type="ECO:0000256" key="2">
    <source>
        <dbReference type="ARBA" id="ARBA00005166"/>
    </source>
</evidence>
<dbReference type="InterPro" id="IPR001451">
    <property type="entry name" value="Hexapep"/>
</dbReference>
<evidence type="ECO:0000256" key="14">
    <source>
        <dbReference type="ARBA" id="ARBA00023268"/>
    </source>
</evidence>
<feature type="binding site" evidence="20">
    <location>
        <position position="229"/>
    </location>
    <ligand>
        <name>Mg(2+)</name>
        <dbReference type="ChEBI" id="CHEBI:18420"/>
    </ligand>
</feature>
<reference evidence="23 24" key="1">
    <citation type="submission" date="2016-01" db="EMBL/GenBank/DDBJ databases">
        <authorList>
            <person name="Mitreva M."/>
            <person name="Pepin K.H."/>
            <person name="Mihindukulasuriya K.A."/>
            <person name="Fulton R."/>
            <person name="Fronick C."/>
            <person name="O'Laughlin M."/>
            <person name="Miner T."/>
            <person name="Herter B."/>
            <person name="Rosa B.A."/>
            <person name="Cordes M."/>
            <person name="Tomlinson C."/>
            <person name="Wollam A."/>
            <person name="Palsikar V.B."/>
            <person name="Mardis E.R."/>
            <person name="Wilson R.K."/>
        </authorList>
    </citation>
    <scope>NUCLEOTIDE SEQUENCE [LARGE SCALE GENOMIC DNA]</scope>
    <source>
        <strain evidence="23 24">KA00071</strain>
    </source>
</reference>
<keyword evidence="6 20" id="KW-0963">Cytoplasm</keyword>
<feature type="binding site" evidence="20">
    <location>
        <position position="367"/>
    </location>
    <ligand>
        <name>UDP-N-acetyl-alpha-D-glucosamine</name>
        <dbReference type="ChEBI" id="CHEBI:57705"/>
    </ligand>
</feature>
<keyword evidence="14 20" id="KW-0511">Multifunctional enzyme</keyword>
<gene>
    <name evidence="20" type="primary">glmU</name>
    <name evidence="23" type="ORF">HMPREF1871_00666</name>
</gene>
<dbReference type="NCBIfam" id="TIGR01173">
    <property type="entry name" value="glmU"/>
    <property type="match status" value="1"/>
</dbReference>
<feature type="binding site" evidence="20">
    <location>
        <position position="24"/>
    </location>
    <ligand>
        <name>UDP-N-acetyl-alpha-D-glucosamine</name>
        <dbReference type="ChEBI" id="CHEBI:57705"/>
    </ligand>
</feature>
<evidence type="ECO:0000259" key="22">
    <source>
        <dbReference type="Pfam" id="PF25087"/>
    </source>
</evidence>
<dbReference type="Pfam" id="PF25087">
    <property type="entry name" value="GMPPB_C"/>
    <property type="match status" value="1"/>
</dbReference>
<evidence type="ECO:0000256" key="11">
    <source>
        <dbReference type="ARBA" id="ARBA00022842"/>
    </source>
</evidence>
<keyword evidence="9 20" id="KW-0479">Metal-binding</keyword>
<evidence type="ECO:0000256" key="15">
    <source>
        <dbReference type="ARBA" id="ARBA00023315"/>
    </source>
</evidence>
<evidence type="ECO:0000256" key="5">
    <source>
        <dbReference type="ARBA" id="ARBA00007947"/>
    </source>
</evidence>
<organism evidence="23 24">
    <name type="scientific">Gemelliphila asaccharolytica</name>
    <dbReference type="NCBI Taxonomy" id="502393"/>
    <lineage>
        <taxon>Bacteria</taxon>
        <taxon>Bacillati</taxon>
        <taxon>Bacillota</taxon>
        <taxon>Bacilli</taxon>
        <taxon>Bacillales</taxon>
        <taxon>Gemellaceae</taxon>
        <taxon>Gemelliphila</taxon>
    </lineage>
</organism>
<keyword evidence="16 20" id="KW-0961">Cell wall biogenesis/degradation</keyword>
<dbReference type="InterPro" id="IPR029044">
    <property type="entry name" value="Nucleotide-diphossugar_trans"/>
</dbReference>
<keyword evidence="15 20" id="KW-0012">Acyltransferase</keyword>
<keyword evidence="11 20" id="KW-0460">Magnesium</keyword>
<dbReference type="RefSeq" id="WP_083505629.1">
    <property type="nucleotide sequence ID" value="NZ_KQ959874.1"/>
</dbReference>
<evidence type="ECO:0000256" key="10">
    <source>
        <dbReference type="ARBA" id="ARBA00022737"/>
    </source>
</evidence>
<dbReference type="EC" id="2.7.7.23" evidence="20"/>
<comment type="subcellular location">
    <subcellularLocation>
        <location evidence="1 20">Cytoplasm</location>
    </subcellularLocation>
</comment>
<keyword evidence="24" id="KW-1185">Reference proteome</keyword>
<comment type="function">
    <text evidence="19 20">Catalyzes the last two sequential reactions in the de novo biosynthetic pathway for UDP-N-acetylglucosamine (UDP-GlcNAc). The C-terminal domain catalyzes the transfer of acetyl group from acetyl coenzyme A to glucosamine-1-phosphate (GlcN-1-P) to produce N-acetylglucosamine-1-phosphate (GlcNAc-1-P), which is converted into UDP-GlcNAc by the transfer of uridine 5-monophosphate (from uridine 5-triphosphate), a reaction catalyzed by the N-terminal domain.</text>
</comment>
<feature type="binding site" evidence="20">
    <location>
        <position position="229"/>
    </location>
    <ligand>
        <name>UDP-N-acetyl-alpha-D-glucosamine</name>
        <dbReference type="ChEBI" id="CHEBI:57705"/>
    </ligand>
</feature>
<evidence type="ECO:0000313" key="24">
    <source>
        <dbReference type="Proteomes" id="UP000070467"/>
    </source>
</evidence>
<sequence length="463" mass="51427">MMKNRYAVVLAAGKGSRMKSKLYKVLHKICDRTMVELVLDSIEDLGMKEIITVVGYGSEEVKKIISNRSSFVFQEEQLGTAHAVKMAYDKLYDKDGTTIVMYGDTPLIKKETLEQMLNHHEKSSAKATVLTSYTSNPFAYGRIVRDSKGNLLKIVEEKDATEEEKLIKEVNSGIYCFDNRELFKLISLVKNDNNQGEYYLPDVLKFIRENGDKIETYVCDDFDETLGVNDRVALSYAENIMRKRINKKHMLNGVTLVDPLNTYIASNVIIGCDTTIYPNTTIKSKTIIGSNCIIKPNSYIENSIVSDNVIIIQSTIIDSKIGKYSKIGPYSHLRDGVELGEKIRIGNFVEIKNSKYGNGTKTAHLSYIGDATIGENTNIGCGSITVNYDGKTKHKTVIGNDVFVGCNSNLLAPVNIGDGALIAAGTTVTKNVEDDTLAIGRVKQENKKGYAKRFPSARNIKSK</sequence>
<dbReference type="InterPro" id="IPR018357">
    <property type="entry name" value="Hexapep_transf_CS"/>
</dbReference>
<feature type="binding site" evidence="20">
    <location>
        <begin position="79"/>
        <end position="80"/>
    </location>
    <ligand>
        <name>UDP-N-acetyl-alpha-D-glucosamine</name>
        <dbReference type="ChEBI" id="CHEBI:57705"/>
    </ligand>
</feature>
<evidence type="ECO:0000256" key="13">
    <source>
        <dbReference type="ARBA" id="ARBA00022984"/>
    </source>
</evidence>
<dbReference type="PANTHER" id="PTHR43584">
    <property type="entry name" value="NUCLEOTIDYL TRANSFERASE"/>
    <property type="match status" value="1"/>
</dbReference>
<dbReference type="Pfam" id="PF00132">
    <property type="entry name" value="Hexapep"/>
    <property type="match status" value="1"/>
</dbReference>
<keyword evidence="8 20" id="KW-0548">Nucleotidyltransferase</keyword>
<feature type="domain" description="Mannose-1-phosphate guanyltransferase C-terminal" evidence="22">
    <location>
        <begin position="265"/>
        <end position="353"/>
    </location>
</feature>
<comment type="catalytic activity">
    <reaction evidence="18 20">
        <text>N-acetyl-alpha-D-glucosamine 1-phosphate + UTP + H(+) = UDP-N-acetyl-alpha-D-glucosamine + diphosphate</text>
        <dbReference type="Rhea" id="RHEA:13509"/>
        <dbReference type="ChEBI" id="CHEBI:15378"/>
        <dbReference type="ChEBI" id="CHEBI:33019"/>
        <dbReference type="ChEBI" id="CHEBI:46398"/>
        <dbReference type="ChEBI" id="CHEBI:57705"/>
        <dbReference type="ChEBI" id="CHEBI:57776"/>
        <dbReference type="EC" id="2.7.7.23"/>
    </reaction>
</comment>